<comment type="caution">
    <text evidence="3">The sequence shown here is derived from an EMBL/GenBank/DDBJ whole genome shotgun (WGS) entry which is preliminary data.</text>
</comment>
<keyword evidence="1" id="KW-0812">Transmembrane</keyword>
<feature type="domain" description="Acyltransferase 3" evidence="2">
    <location>
        <begin position="35"/>
        <end position="335"/>
    </location>
</feature>
<dbReference type="GO" id="GO:0016747">
    <property type="term" value="F:acyltransferase activity, transferring groups other than amino-acyl groups"/>
    <property type="evidence" value="ECO:0007669"/>
    <property type="project" value="InterPro"/>
</dbReference>
<protein>
    <submittedName>
        <fullName evidence="3">Acyltransferase</fullName>
    </submittedName>
</protein>
<feature type="transmembrane region" description="Helical" evidence="1">
    <location>
        <begin position="105"/>
        <end position="125"/>
    </location>
</feature>
<evidence type="ECO:0000313" key="4">
    <source>
        <dbReference type="Proteomes" id="UP000713596"/>
    </source>
</evidence>
<feature type="transmembrane region" description="Helical" evidence="1">
    <location>
        <begin position="71"/>
        <end position="93"/>
    </location>
</feature>
<proteinExistence type="predicted"/>
<keyword evidence="3" id="KW-0808">Transferase</keyword>
<accession>A0A948WNG8</accession>
<feature type="transmembrane region" description="Helical" evidence="1">
    <location>
        <begin position="239"/>
        <end position="256"/>
    </location>
</feature>
<dbReference type="Pfam" id="PF01757">
    <property type="entry name" value="Acyl_transf_3"/>
    <property type="match status" value="1"/>
</dbReference>
<dbReference type="EMBL" id="JAHLFP010000015">
    <property type="protein sequence ID" value="MBU3805687.1"/>
    <property type="molecule type" value="Genomic_DNA"/>
</dbReference>
<sequence>MTVVFFILVLLVLLGAKITPLHSQPSYLGYQQTLGVKGLFIALIVLSHFSAYRDDASWSQFDHIFVFIRTYLGQMTVAPFLFLSGYGVTLSIIKKGKAYLDTMAVKRIGLVMFQFLCMVALNWAISLPLGNQASLQQVLYSFVGAAEMGDNRWYGYSNWYIVVIVLLYALTWLSFLWAKGDIRKGCIALTVSAFLLTLYLGWTKLDYWHNTLPAYIGGGWFAVYQPSIDAWMEKVKSRFPLVLAILTASYLILHEFQRNSVWVYRINSIVFAFLVVAVCTRIQIRNPLLCYCGKHVFSLYTLQRLAAGLVYGIWNPNENYSAFIVASSVLLVAMSAAFDAVVPRIYRWLQKKMMVQQTV</sequence>
<feature type="transmembrane region" description="Helical" evidence="1">
    <location>
        <begin position="185"/>
        <end position="202"/>
    </location>
</feature>
<feature type="transmembrane region" description="Helical" evidence="1">
    <location>
        <begin position="159"/>
        <end position="178"/>
    </location>
</feature>
<gene>
    <name evidence="3" type="ORF">H9882_02140</name>
</gene>
<dbReference type="Proteomes" id="UP000713596">
    <property type="component" value="Unassembled WGS sequence"/>
</dbReference>
<dbReference type="AlphaFoldDB" id="A0A948WNG8"/>
<keyword evidence="1" id="KW-1133">Transmembrane helix</keyword>
<evidence type="ECO:0000313" key="3">
    <source>
        <dbReference type="EMBL" id="MBU3805687.1"/>
    </source>
</evidence>
<feature type="transmembrane region" description="Helical" evidence="1">
    <location>
        <begin position="320"/>
        <end position="342"/>
    </location>
</feature>
<reference evidence="3" key="1">
    <citation type="journal article" date="2021" name="PeerJ">
        <title>Extensive microbial diversity within the chicken gut microbiome revealed by metagenomics and culture.</title>
        <authorList>
            <person name="Gilroy R."/>
            <person name="Ravi A."/>
            <person name="Getino M."/>
            <person name="Pursley I."/>
            <person name="Horton D.L."/>
            <person name="Alikhan N.F."/>
            <person name="Baker D."/>
            <person name="Gharbi K."/>
            <person name="Hall N."/>
            <person name="Watson M."/>
            <person name="Adriaenssens E.M."/>
            <person name="Foster-Nyarko E."/>
            <person name="Jarju S."/>
            <person name="Secka A."/>
            <person name="Antonio M."/>
            <person name="Oren A."/>
            <person name="Chaudhuri R.R."/>
            <person name="La Ragione R."/>
            <person name="Hildebrand F."/>
            <person name="Pallen M.J."/>
        </authorList>
    </citation>
    <scope>NUCLEOTIDE SEQUENCE</scope>
    <source>
        <strain evidence="3">B5_2728</strain>
    </source>
</reference>
<evidence type="ECO:0000259" key="2">
    <source>
        <dbReference type="Pfam" id="PF01757"/>
    </source>
</evidence>
<reference evidence="3" key="2">
    <citation type="submission" date="2021-04" db="EMBL/GenBank/DDBJ databases">
        <authorList>
            <person name="Gilroy R."/>
        </authorList>
    </citation>
    <scope>NUCLEOTIDE SEQUENCE</scope>
    <source>
        <strain evidence="3">B5_2728</strain>
    </source>
</reference>
<dbReference type="InterPro" id="IPR002656">
    <property type="entry name" value="Acyl_transf_3_dom"/>
</dbReference>
<organism evidence="3 4">
    <name type="scientific">Candidatus Allofournierella pullistercoris</name>
    <dbReference type="NCBI Taxonomy" id="2838597"/>
    <lineage>
        <taxon>Bacteria</taxon>
        <taxon>Bacillati</taxon>
        <taxon>Bacillota</taxon>
        <taxon>Clostridia</taxon>
        <taxon>Eubacteriales</taxon>
        <taxon>Oscillospiraceae</taxon>
        <taxon>Allofournierella</taxon>
    </lineage>
</organism>
<name>A0A948WNG8_9FIRM</name>
<keyword evidence="3" id="KW-0012">Acyltransferase</keyword>
<keyword evidence="1" id="KW-0472">Membrane</keyword>
<evidence type="ECO:0000256" key="1">
    <source>
        <dbReference type="SAM" id="Phobius"/>
    </source>
</evidence>
<feature type="transmembrane region" description="Helical" evidence="1">
    <location>
        <begin position="262"/>
        <end position="284"/>
    </location>
</feature>